<gene>
    <name evidence="2" type="ORF">NCTC13316_02988</name>
</gene>
<dbReference type="AlphaFoldDB" id="A0A378JXB0"/>
<accession>A0A378JXB0</accession>
<evidence type="ECO:0000313" key="3">
    <source>
        <dbReference type="Proteomes" id="UP000254794"/>
    </source>
</evidence>
<protein>
    <submittedName>
        <fullName evidence="2">Uncharacterized protein</fullName>
    </submittedName>
</protein>
<reference evidence="2 3" key="1">
    <citation type="submission" date="2018-06" db="EMBL/GenBank/DDBJ databases">
        <authorList>
            <consortium name="Pathogen Informatics"/>
            <person name="Doyle S."/>
        </authorList>
    </citation>
    <scope>NUCLEOTIDE SEQUENCE [LARGE SCALE GENOMIC DNA]</scope>
    <source>
        <strain evidence="2 3">NCTC13316</strain>
    </source>
</reference>
<feature type="region of interest" description="Disordered" evidence="1">
    <location>
        <begin position="41"/>
        <end position="68"/>
    </location>
</feature>
<organism evidence="2 3">
    <name type="scientific">Legionella busanensis</name>
    <dbReference type="NCBI Taxonomy" id="190655"/>
    <lineage>
        <taxon>Bacteria</taxon>
        <taxon>Pseudomonadati</taxon>
        <taxon>Pseudomonadota</taxon>
        <taxon>Gammaproteobacteria</taxon>
        <taxon>Legionellales</taxon>
        <taxon>Legionellaceae</taxon>
        <taxon>Legionella</taxon>
    </lineage>
</organism>
<proteinExistence type="predicted"/>
<sequence length="105" mass="11607">MDEKILKTNSPEAVVVSIAPSHNDLNPTPFSRKVSMSVTKCTIERSKRSSRQTTKTSPADNFSKHSFNPGRSVLELETLSLKIRFFASPLLGGHRLMSLNFAQGC</sequence>
<keyword evidence="3" id="KW-1185">Reference proteome</keyword>
<dbReference type="Proteomes" id="UP000254794">
    <property type="component" value="Unassembled WGS sequence"/>
</dbReference>
<evidence type="ECO:0000313" key="2">
    <source>
        <dbReference type="EMBL" id="STX52862.1"/>
    </source>
</evidence>
<dbReference type="EMBL" id="UGOD01000001">
    <property type="protein sequence ID" value="STX52862.1"/>
    <property type="molecule type" value="Genomic_DNA"/>
</dbReference>
<evidence type="ECO:0000256" key="1">
    <source>
        <dbReference type="SAM" id="MobiDB-lite"/>
    </source>
</evidence>
<name>A0A378JXB0_9GAMM</name>